<dbReference type="Proteomes" id="UP001152799">
    <property type="component" value="Chromosome 9"/>
</dbReference>
<gene>
    <name evidence="2" type="ORF">CEUTPL_LOCUS14156</name>
</gene>
<accession>A0A9N9N253</accession>
<evidence type="ECO:0000313" key="3">
    <source>
        <dbReference type="Proteomes" id="UP001152799"/>
    </source>
</evidence>
<keyword evidence="3" id="KW-1185">Reference proteome</keyword>
<dbReference type="AlphaFoldDB" id="A0A9N9N253"/>
<sequence>MGSIKMLVILIVMVAVLNVGLCDEEAKDQQRVPRQLANAQIPPVPWPSLSQTQLDAILKAAQDAMKLLQQLHRPA</sequence>
<protein>
    <submittedName>
        <fullName evidence="2">Uncharacterized protein</fullName>
    </submittedName>
</protein>
<organism evidence="2 3">
    <name type="scientific">Ceutorhynchus assimilis</name>
    <name type="common">cabbage seed weevil</name>
    <dbReference type="NCBI Taxonomy" id="467358"/>
    <lineage>
        <taxon>Eukaryota</taxon>
        <taxon>Metazoa</taxon>
        <taxon>Ecdysozoa</taxon>
        <taxon>Arthropoda</taxon>
        <taxon>Hexapoda</taxon>
        <taxon>Insecta</taxon>
        <taxon>Pterygota</taxon>
        <taxon>Neoptera</taxon>
        <taxon>Endopterygota</taxon>
        <taxon>Coleoptera</taxon>
        <taxon>Polyphaga</taxon>
        <taxon>Cucujiformia</taxon>
        <taxon>Curculionidae</taxon>
        <taxon>Ceutorhynchinae</taxon>
        <taxon>Ceutorhynchus</taxon>
    </lineage>
</organism>
<reference evidence="2" key="1">
    <citation type="submission" date="2022-01" db="EMBL/GenBank/DDBJ databases">
        <authorList>
            <person name="King R."/>
        </authorList>
    </citation>
    <scope>NUCLEOTIDE SEQUENCE</scope>
</reference>
<dbReference type="EMBL" id="OU892285">
    <property type="protein sequence ID" value="CAG9773770.1"/>
    <property type="molecule type" value="Genomic_DNA"/>
</dbReference>
<proteinExistence type="predicted"/>
<evidence type="ECO:0000313" key="2">
    <source>
        <dbReference type="EMBL" id="CAG9773770.1"/>
    </source>
</evidence>
<keyword evidence="1" id="KW-0732">Signal</keyword>
<evidence type="ECO:0000256" key="1">
    <source>
        <dbReference type="SAM" id="SignalP"/>
    </source>
</evidence>
<feature type="chain" id="PRO_5040282023" evidence="1">
    <location>
        <begin position="23"/>
        <end position="75"/>
    </location>
</feature>
<name>A0A9N9N253_9CUCU</name>
<feature type="signal peptide" evidence="1">
    <location>
        <begin position="1"/>
        <end position="22"/>
    </location>
</feature>